<keyword evidence="13" id="KW-1185">Reference proteome</keyword>
<dbReference type="Pfam" id="PF00909">
    <property type="entry name" value="Ammonium_transp"/>
    <property type="match status" value="1"/>
</dbReference>
<organism evidence="12 13">
    <name type="scientific">Massilia glaciei</name>
    <dbReference type="NCBI Taxonomy" id="1524097"/>
    <lineage>
        <taxon>Bacteria</taxon>
        <taxon>Pseudomonadati</taxon>
        <taxon>Pseudomonadota</taxon>
        <taxon>Betaproteobacteria</taxon>
        <taxon>Burkholderiales</taxon>
        <taxon>Oxalobacteraceae</taxon>
        <taxon>Telluria group</taxon>
        <taxon>Massilia</taxon>
    </lineage>
</organism>
<dbReference type="PROSITE" id="PS01219">
    <property type="entry name" value="AMMONIUM_TRANSP"/>
    <property type="match status" value="1"/>
</dbReference>
<evidence type="ECO:0000313" key="12">
    <source>
        <dbReference type="EMBL" id="PWF43357.1"/>
    </source>
</evidence>
<keyword evidence="3 8" id="KW-0813">Transport</keyword>
<feature type="transmembrane region" description="Helical" evidence="8">
    <location>
        <begin position="179"/>
        <end position="200"/>
    </location>
</feature>
<dbReference type="AlphaFoldDB" id="A0A2U2HFN8"/>
<dbReference type="NCBIfam" id="TIGR00836">
    <property type="entry name" value="amt"/>
    <property type="match status" value="1"/>
</dbReference>
<evidence type="ECO:0000256" key="5">
    <source>
        <dbReference type="ARBA" id="ARBA00022989"/>
    </source>
</evidence>
<dbReference type="InterPro" id="IPR029020">
    <property type="entry name" value="Ammonium/urea_transptr"/>
</dbReference>
<feature type="domain" description="Ammonium transporter AmtB-like" evidence="11">
    <location>
        <begin position="82"/>
        <end position="463"/>
    </location>
</feature>
<reference evidence="12 13" key="1">
    <citation type="submission" date="2018-04" db="EMBL/GenBank/DDBJ databases">
        <title>Massilia violaceinigra sp. nov., a novel purple-pigmented bacterium isolated from Tianshan glacier, Xinjiang, China.</title>
        <authorList>
            <person name="Wang H."/>
        </authorList>
    </citation>
    <scope>NUCLEOTIDE SEQUENCE [LARGE SCALE GENOMIC DNA]</scope>
    <source>
        <strain evidence="12 13">B448-2</strain>
    </source>
</reference>
<feature type="chain" id="PRO_5015736997" description="Ammonium transporter" evidence="10">
    <location>
        <begin position="22"/>
        <end position="570"/>
    </location>
</feature>
<keyword evidence="6 8" id="KW-0472">Membrane</keyword>
<dbReference type="PANTHER" id="PTHR43029">
    <property type="entry name" value="AMMONIUM TRANSPORTER MEP2"/>
    <property type="match status" value="1"/>
</dbReference>
<dbReference type="InterPro" id="IPR018047">
    <property type="entry name" value="Ammonium_transpt_CS"/>
</dbReference>
<evidence type="ECO:0000256" key="1">
    <source>
        <dbReference type="ARBA" id="ARBA00004141"/>
    </source>
</evidence>
<evidence type="ECO:0000256" key="2">
    <source>
        <dbReference type="ARBA" id="ARBA00005887"/>
    </source>
</evidence>
<dbReference type="InterPro" id="IPR024041">
    <property type="entry name" value="NH4_transpt_AmtB-like_dom"/>
</dbReference>
<keyword evidence="4 8" id="KW-0812">Transmembrane</keyword>
<protein>
    <recommendedName>
        <fullName evidence="8">Ammonium transporter</fullName>
    </recommendedName>
</protein>
<dbReference type="GO" id="GO:0005886">
    <property type="term" value="C:plasma membrane"/>
    <property type="evidence" value="ECO:0007669"/>
    <property type="project" value="UniProtKB-SubCell"/>
</dbReference>
<comment type="caution">
    <text evidence="12">The sequence shown here is derived from an EMBL/GenBank/DDBJ whole genome shotgun (WGS) entry which is preliminary data.</text>
</comment>
<evidence type="ECO:0000256" key="7">
    <source>
        <dbReference type="ARBA" id="ARBA00023177"/>
    </source>
</evidence>
<feature type="transmembrane region" description="Helical" evidence="8">
    <location>
        <begin position="243"/>
        <end position="264"/>
    </location>
</feature>
<evidence type="ECO:0000256" key="10">
    <source>
        <dbReference type="SAM" id="SignalP"/>
    </source>
</evidence>
<evidence type="ECO:0000313" key="13">
    <source>
        <dbReference type="Proteomes" id="UP000241421"/>
    </source>
</evidence>
<keyword evidence="5 8" id="KW-1133">Transmembrane helix</keyword>
<dbReference type="Proteomes" id="UP000241421">
    <property type="component" value="Unassembled WGS sequence"/>
</dbReference>
<dbReference type="PANTHER" id="PTHR43029:SF10">
    <property type="entry name" value="AMMONIUM TRANSPORTER MEP2"/>
    <property type="match status" value="1"/>
</dbReference>
<evidence type="ECO:0000256" key="4">
    <source>
        <dbReference type="ARBA" id="ARBA00022692"/>
    </source>
</evidence>
<evidence type="ECO:0000256" key="8">
    <source>
        <dbReference type="RuleBase" id="RU362002"/>
    </source>
</evidence>
<gene>
    <name evidence="12" type="ORF">C7C56_021230</name>
</gene>
<evidence type="ECO:0000256" key="6">
    <source>
        <dbReference type="ARBA" id="ARBA00023136"/>
    </source>
</evidence>
<accession>A0A2U2HFN8</accession>
<evidence type="ECO:0000256" key="3">
    <source>
        <dbReference type="ARBA" id="ARBA00022448"/>
    </source>
</evidence>
<proteinExistence type="inferred from homology"/>
<feature type="transmembrane region" description="Helical" evidence="8">
    <location>
        <begin position="276"/>
        <end position="296"/>
    </location>
</feature>
<keyword evidence="7 8" id="KW-0924">Ammonia transport</keyword>
<feature type="transmembrane region" description="Helical" evidence="8">
    <location>
        <begin position="207"/>
        <end position="223"/>
    </location>
</feature>
<feature type="transmembrane region" description="Helical" evidence="8">
    <location>
        <begin position="425"/>
        <end position="454"/>
    </location>
</feature>
<feature type="transmembrane region" description="Helical" evidence="8">
    <location>
        <begin position="308"/>
        <end position="327"/>
    </location>
</feature>
<comment type="subcellular location">
    <subcellularLocation>
        <location evidence="8">Cell membrane</location>
        <topology evidence="8">Multi-pass membrane protein</topology>
    </subcellularLocation>
    <subcellularLocation>
        <location evidence="1">Membrane</location>
        <topology evidence="1">Multi-pass membrane protein</topology>
    </subcellularLocation>
</comment>
<dbReference type="SUPFAM" id="SSF111352">
    <property type="entry name" value="Ammonium transporter"/>
    <property type="match status" value="1"/>
</dbReference>
<dbReference type="EMBL" id="PXWF02000282">
    <property type="protein sequence ID" value="PWF43357.1"/>
    <property type="molecule type" value="Genomic_DNA"/>
</dbReference>
<feature type="transmembrane region" description="Helical" evidence="8">
    <location>
        <begin position="395"/>
        <end position="419"/>
    </location>
</feature>
<dbReference type="InterPro" id="IPR001905">
    <property type="entry name" value="Ammonium_transpt"/>
</dbReference>
<feature type="signal peptide" evidence="10">
    <location>
        <begin position="1"/>
        <end position="21"/>
    </location>
</feature>
<feature type="transmembrane region" description="Helical" evidence="8">
    <location>
        <begin position="365"/>
        <end position="383"/>
    </location>
</feature>
<comment type="similarity">
    <text evidence="2 8">Belongs to the ammonia transporter channel (TC 1.A.11.2) family.</text>
</comment>
<sequence>MRLTTVIFGLIIGLAALNATGQDATVPPQPATAMDAGSAGAGAETPVPAAPAATPAPKAAAAAPLTRPTLVAASAINSGDTAWMLTATALVVLMTLPGLALFYGGMARKKNLLATMAHSFAAACVVTILWVVIGYSLAFAPGDTFIGGYGRVMLDGMLYIKETGMLTVHHIAPTVPESVFMMFQLSFAIITPALITGAFAERMKFSAFLMFIALWSVLVYAPVAHCVWDPSGWLAAQGVLDFAGGTVVHINAGVAGLVAAIMIGPRKGFGKEAMPPHNLVLTVIGASLLWVGWFGFNAGSAVAADGRAGMAMLVTQLASAVGAMAWMLAEWIRRGKPSVLGMVSGAVAGLVAITPASGFVDVRGAFAIGAAAGFACYWGATALKARFSYDDTLDVFGVHAIGGIVGALLTGVFAVKAIGGVEGSVAVQAIGVLATVAYSAFMTALILLLISLLIGLNISTRENQAFALMARLHVILRRETGRVTDIEYMRVDPDYFRHVLGLALEAASDDAHQLAEKLELAYLGADGLFALRPKAPLAARPAASALPLAPGLAAAVIAPPPAQAYVRGLR</sequence>
<dbReference type="Gene3D" id="1.10.3430.10">
    <property type="entry name" value="Ammonium transporter AmtB like domains"/>
    <property type="match status" value="1"/>
</dbReference>
<feature type="transmembrane region" description="Helical" evidence="8">
    <location>
        <begin position="339"/>
        <end position="359"/>
    </location>
</feature>
<evidence type="ECO:0000259" key="11">
    <source>
        <dbReference type="Pfam" id="PF00909"/>
    </source>
</evidence>
<feature type="compositionally biased region" description="Low complexity" evidence="9">
    <location>
        <begin position="41"/>
        <end position="53"/>
    </location>
</feature>
<evidence type="ECO:0000256" key="9">
    <source>
        <dbReference type="SAM" id="MobiDB-lite"/>
    </source>
</evidence>
<dbReference type="GO" id="GO:0008519">
    <property type="term" value="F:ammonium channel activity"/>
    <property type="evidence" value="ECO:0007669"/>
    <property type="project" value="InterPro"/>
</dbReference>
<feature type="transmembrane region" description="Helical" evidence="8">
    <location>
        <begin position="82"/>
        <end position="104"/>
    </location>
</feature>
<keyword evidence="10" id="KW-0732">Signal</keyword>
<name>A0A2U2HFN8_9BURK</name>
<feature type="region of interest" description="Disordered" evidence="9">
    <location>
        <begin position="28"/>
        <end position="53"/>
    </location>
</feature>
<feature type="transmembrane region" description="Helical" evidence="8">
    <location>
        <begin position="116"/>
        <end position="138"/>
    </location>
</feature>
<dbReference type="OrthoDB" id="9814202at2"/>